<keyword evidence="1" id="KW-0805">Transcription regulation</keyword>
<dbReference type="PANTHER" id="PTHR33154">
    <property type="entry name" value="TRANSCRIPTIONAL REGULATOR, ARSR FAMILY"/>
    <property type="match status" value="1"/>
</dbReference>
<evidence type="ECO:0000313" key="6">
    <source>
        <dbReference type="Proteomes" id="UP000760668"/>
    </source>
</evidence>
<evidence type="ECO:0000313" key="5">
    <source>
        <dbReference type="EMBL" id="HJG87566.1"/>
    </source>
</evidence>
<dbReference type="PROSITE" id="PS50987">
    <property type="entry name" value="HTH_ARSR_2"/>
    <property type="match status" value="1"/>
</dbReference>
<reference evidence="5" key="2">
    <citation type="submission" date="2021-09" db="EMBL/GenBank/DDBJ databases">
        <authorList>
            <person name="Gilroy R."/>
        </authorList>
    </citation>
    <scope>NUCLEOTIDE SEQUENCE</scope>
    <source>
        <strain evidence="5">CHK179-5677</strain>
    </source>
</reference>
<keyword evidence="3" id="KW-0804">Transcription</keyword>
<accession>A0A921MP47</accession>
<evidence type="ECO:0000256" key="3">
    <source>
        <dbReference type="ARBA" id="ARBA00023163"/>
    </source>
</evidence>
<dbReference type="EMBL" id="DYUC01000110">
    <property type="protein sequence ID" value="HJG87566.1"/>
    <property type="molecule type" value="Genomic_DNA"/>
</dbReference>
<dbReference type="InterPro" id="IPR001845">
    <property type="entry name" value="HTH_ArsR_DNA-bd_dom"/>
</dbReference>
<dbReference type="RefSeq" id="WP_295369975.1">
    <property type="nucleotide sequence ID" value="NZ_DYUC01000110.1"/>
</dbReference>
<dbReference type="Pfam" id="PF01022">
    <property type="entry name" value="HTH_5"/>
    <property type="match status" value="1"/>
</dbReference>
<dbReference type="Gene3D" id="1.10.10.10">
    <property type="entry name" value="Winged helix-like DNA-binding domain superfamily/Winged helix DNA-binding domain"/>
    <property type="match status" value="1"/>
</dbReference>
<dbReference type="GO" id="GO:0003700">
    <property type="term" value="F:DNA-binding transcription factor activity"/>
    <property type="evidence" value="ECO:0007669"/>
    <property type="project" value="InterPro"/>
</dbReference>
<evidence type="ECO:0000259" key="4">
    <source>
        <dbReference type="PROSITE" id="PS50987"/>
    </source>
</evidence>
<dbReference type="NCBIfam" id="NF033788">
    <property type="entry name" value="HTH_metalloreg"/>
    <property type="match status" value="1"/>
</dbReference>
<evidence type="ECO:0000256" key="1">
    <source>
        <dbReference type="ARBA" id="ARBA00023015"/>
    </source>
</evidence>
<dbReference type="InterPro" id="IPR051081">
    <property type="entry name" value="HTH_MetalResp_TranReg"/>
</dbReference>
<dbReference type="GO" id="GO:0003677">
    <property type="term" value="F:DNA binding"/>
    <property type="evidence" value="ECO:0007669"/>
    <property type="project" value="UniProtKB-KW"/>
</dbReference>
<keyword evidence="2" id="KW-0238">DNA-binding</keyword>
<dbReference type="SUPFAM" id="SSF46785">
    <property type="entry name" value="Winged helix' DNA-binding domain"/>
    <property type="match status" value="1"/>
</dbReference>
<sequence>MDYLPIPNFLLEALAYLGRKAGGYTGQYMAEHLKQRGVQDLDGFWTRFSPIDQIFTYLDDSVSTPPQALDRFFNSLPGFSHSTIGAYSPAFLLFYPVLSRYDGSLSSLLEQAHALSSNHAAYHLLMSLGLCDSTESPGEDSEGKLIDGIRALEIPSDSKLVLLDVFHRRDSYLDEAASYLAPVLDALSQRREELEAIARSFGDVVNAPDPESYLCQTSSLSLSSNTVYHIRPFIFGLDTNLSVNPGLQLGQGEVLLYSGVMRRFLLDQLFRLEDEATEIFNAIKVLGDRTRFDIMCFLRDHPAYGQELSNHFGLARNTIHHHMSKLSNVGLISCTVDGNRVYYSVDKAAVDHLLAHQRYLLLGNYSTTDYLR</sequence>
<dbReference type="CDD" id="cd00090">
    <property type="entry name" value="HTH_ARSR"/>
    <property type="match status" value="1"/>
</dbReference>
<protein>
    <submittedName>
        <fullName evidence="5">Metalloregulator ArsR/SmtB family transcription factor</fullName>
    </submittedName>
</protein>
<proteinExistence type="predicted"/>
<dbReference type="PRINTS" id="PR00778">
    <property type="entry name" value="HTHARSR"/>
</dbReference>
<gene>
    <name evidence="5" type="ORF">K8V01_11195</name>
</gene>
<dbReference type="Proteomes" id="UP000760668">
    <property type="component" value="Unassembled WGS sequence"/>
</dbReference>
<evidence type="ECO:0000256" key="2">
    <source>
        <dbReference type="ARBA" id="ARBA00023125"/>
    </source>
</evidence>
<dbReference type="InterPro" id="IPR036388">
    <property type="entry name" value="WH-like_DNA-bd_sf"/>
</dbReference>
<dbReference type="PANTHER" id="PTHR33154:SF33">
    <property type="entry name" value="TRANSCRIPTIONAL REPRESSOR SDPR"/>
    <property type="match status" value="1"/>
</dbReference>
<dbReference type="InterPro" id="IPR011991">
    <property type="entry name" value="ArsR-like_HTH"/>
</dbReference>
<dbReference type="SMART" id="SM00418">
    <property type="entry name" value="HTH_ARSR"/>
    <property type="match status" value="1"/>
</dbReference>
<reference evidence="5" key="1">
    <citation type="journal article" date="2021" name="PeerJ">
        <title>Extensive microbial diversity within the chicken gut microbiome revealed by metagenomics and culture.</title>
        <authorList>
            <person name="Gilroy R."/>
            <person name="Ravi A."/>
            <person name="Getino M."/>
            <person name="Pursley I."/>
            <person name="Horton D.L."/>
            <person name="Alikhan N.F."/>
            <person name="Baker D."/>
            <person name="Gharbi K."/>
            <person name="Hall N."/>
            <person name="Watson M."/>
            <person name="Adriaenssens E.M."/>
            <person name="Foster-Nyarko E."/>
            <person name="Jarju S."/>
            <person name="Secka A."/>
            <person name="Antonio M."/>
            <person name="Oren A."/>
            <person name="Chaudhuri R.R."/>
            <person name="La Ragione R."/>
            <person name="Hildebrand F."/>
            <person name="Pallen M.J."/>
        </authorList>
    </citation>
    <scope>NUCLEOTIDE SEQUENCE</scope>
    <source>
        <strain evidence="5">CHK179-5677</strain>
    </source>
</reference>
<dbReference type="AlphaFoldDB" id="A0A921MP47"/>
<dbReference type="InterPro" id="IPR036390">
    <property type="entry name" value="WH_DNA-bd_sf"/>
</dbReference>
<comment type="caution">
    <text evidence="5">The sequence shown here is derived from an EMBL/GenBank/DDBJ whole genome shotgun (WGS) entry which is preliminary data.</text>
</comment>
<feature type="domain" description="HTH arsR-type" evidence="4">
    <location>
        <begin position="272"/>
        <end position="365"/>
    </location>
</feature>
<organism evidence="5 6">
    <name type="scientific">Pseudoflavonifractor capillosus</name>
    <dbReference type="NCBI Taxonomy" id="106588"/>
    <lineage>
        <taxon>Bacteria</taxon>
        <taxon>Bacillati</taxon>
        <taxon>Bacillota</taxon>
        <taxon>Clostridia</taxon>
        <taxon>Eubacteriales</taxon>
        <taxon>Oscillospiraceae</taxon>
        <taxon>Pseudoflavonifractor</taxon>
    </lineage>
</organism>
<name>A0A921MP47_9FIRM</name>